<accession>A0A2X2V383</accession>
<dbReference type="Pfam" id="PF01306">
    <property type="entry name" value="LacY_symp"/>
    <property type="match status" value="1"/>
</dbReference>
<proteinExistence type="predicted"/>
<keyword evidence="1" id="KW-1133">Transmembrane helix</keyword>
<dbReference type="GO" id="GO:0016020">
    <property type="term" value="C:membrane"/>
    <property type="evidence" value="ECO:0007669"/>
    <property type="project" value="InterPro"/>
</dbReference>
<feature type="transmembrane region" description="Helical" evidence="1">
    <location>
        <begin position="12"/>
        <end position="36"/>
    </location>
</feature>
<reference evidence="2 3" key="1">
    <citation type="submission" date="2018-06" db="EMBL/GenBank/DDBJ databases">
        <authorList>
            <consortium name="Pathogen Informatics"/>
            <person name="Doyle S."/>
        </authorList>
    </citation>
    <scope>NUCLEOTIDE SEQUENCE [LARGE SCALE GENOMIC DNA]</scope>
    <source>
        <strain evidence="2 3">NCTC10786</strain>
    </source>
</reference>
<dbReference type="Proteomes" id="UP000251584">
    <property type="component" value="Unassembled WGS sequence"/>
</dbReference>
<evidence type="ECO:0000313" key="2">
    <source>
        <dbReference type="EMBL" id="SQB20997.1"/>
    </source>
</evidence>
<dbReference type="EMBL" id="UAVY01000001">
    <property type="protein sequence ID" value="SQB20997.1"/>
    <property type="molecule type" value="Genomic_DNA"/>
</dbReference>
<sequence>MMNPVQSTRSAYIKLSLFVFLFTFTWAASFGLYAIWLGDKAGLDGVEIGTVFAR</sequence>
<dbReference type="InterPro" id="IPR000576">
    <property type="entry name" value="LacY/RafB_perm_fam"/>
</dbReference>
<organism evidence="2 3">
    <name type="scientific">Citrobacter koseri</name>
    <name type="common">Citrobacter diversus</name>
    <dbReference type="NCBI Taxonomy" id="545"/>
    <lineage>
        <taxon>Bacteria</taxon>
        <taxon>Pseudomonadati</taxon>
        <taxon>Pseudomonadota</taxon>
        <taxon>Gammaproteobacteria</taxon>
        <taxon>Enterobacterales</taxon>
        <taxon>Enterobacteriaceae</taxon>
        <taxon>Citrobacter</taxon>
    </lineage>
</organism>
<dbReference type="GO" id="GO:0005351">
    <property type="term" value="F:carbohydrate:proton symporter activity"/>
    <property type="evidence" value="ECO:0007669"/>
    <property type="project" value="InterPro"/>
</dbReference>
<evidence type="ECO:0000256" key="1">
    <source>
        <dbReference type="SAM" id="Phobius"/>
    </source>
</evidence>
<protein>
    <submittedName>
        <fullName evidence="2">Galactoside permease</fullName>
    </submittedName>
</protein>
<name>A0A2X2V383_CITKO</name>
<dbReference type="AlphaFoldDB" id="A0A2X2V383"/>
<gene>
    <name evidence="2" type="ORF">NCTC10786_00484</name>
</gene>
<keyword evidence="1" id="KW-0812">Transmembrane</keyword>
<keyword evidence="1" id="KW-0472">Membrane</keyword>
<evidence type="ECO:0000313" key="3">
    <source>
        <dbReference type="Proteomes" id="UP000251584"/>
    </source>
</evidence>